<evidence type="ECO:0000313" key="2">
    <source>
        <dbReference type="EMBL" id="CAK9200103.1"/>
    </source>
</evidence>
<accession>A0ABP0TMD4</accession>
<dbReference type="Proteomes" id="UP001497512">
    <property type="component" value="Chromosome 12"/>
</dbReference>
<evidence type="ECO:0000313" key="3">
    <source>
        <dbReference type="Proteomes" id="UP001497512"/>
    </source>
</evidence>
<feature type="domain" description="GUN4-like" evidence="1">
    <location>
        <begin position="148"/>
        <end position="294"/>
    </location>
</feature>
<proteinExistence type="predicted"/>
<dbReference type="EMBL" id="OZ019904">
    <property type="protein sequence ID" value="CAK9200103.1"/>
    <property type="molecule type" value="Genomic_DNA"/>
</dbReference>
<gene>
    <name evidence="2" type="ORF">CSSPTR1EN2_LOCUS5269</name>
</gene>
<dbReference type="PANTHER" id="PTHR34800:SF1">
    <property type="entry name" value="TETRAPYRROLE-BINDING PROTEIN, CHLOROPLASTIC"/>
    <property type="match status" value="1"/>
</dbReference>
<dbReference type="Gene3D" id="1.25.40.620">
    <property type="match status" value="1"/>
</dbReference>
<dbReference type="PANTHER" id="PTHR34800">
    <property type="entry name" value="TETRAPYRROLE-BINDING PROTEIN, CHLOROPLASTIC"/>
    <property type="match status" value="1"/>
</dbReference>
<evidence type="ECO:0000259" key="1">
    <source>
        <dbReference type="Pfam" id="PF05419"/>
    </source>
</evidence>
<protein>
    <recommendedName>
        <fullName evidence="1">GUN4-like domain-containing protein</fullName>
    </recommendedName>
</protein>
<dbReference type="Gene3D" id="1.10.10.1770">
    <property type="entry name" value="Gun4-like"/>
    <property type="match status" value="1"/>
</dbReference>
<dbReference type="InterPro" id="IPR008629">
    <property type="entry name" value="GUN4-like"/>
</dbReference>
<dbReference type="SUPFAM" id="SSF140869">
    <property type="entry name" value="GUN4-like"/>
    <property type="match status" value="1"/>
</dbReference>
<dbReference type="Pfam" id="PF05419">
    <property type="entry name" value="GUN4"/>
    <property type="match status" value="1"/>
</dbReference>
<organism evidence="2 3">
    <name type="scientific">Sphagnum troendelagicum</name>
    <dbReference type="NCBI Taxonomy" id="128251"/>
    <lineage>
        <taxon>Eukaryota</taxon>
        <taxon>Viridiplantae</taxon>
        <taxon>Streptophyta</taxon>
        <taxon>Embryophyta</taxon>
        <taxon>Bryophyta</taxon>
        <taxon>Sphagnophytina</taxon>
        <taxon>Sphagnopsida</taxon>
        <taxon>Sphagnales</taxon>
        <taxon>Sphagnaceae</taxon>
        <taxon>Sphagnum</taxon>
    </lineage>
</organism>
<name>A0ABP0TMD4_9BRYO</name>
<dbReference type="InterPro" id="IPR037215">
    <property type="entry name" value="GUN4-like_sf"/>
</dbReference>
<dbReference type="CDD" id="cd16383">
    <property type="entry name" value="GUN4"/>
    <property type="match status" value="1"/>
</dbReference>
<sequence>MVLESVFVRGVVNSHLQVYCQTQQEHVQEFGVGGGGGGVGGGSAVARISSGCKTRMSIYFSSSFVSEIKASTWNPLRTSVAVSADRRLHTAAAMNQQEPFLGFNLIKDVSKYLCVPQLVSSTRSAFVQFLTELTFFLPFQAFDAPLESKAGISFEGLREKLAAGEWEAADAETRRLLCELSGDGAAKRKWVYFTEVQFIPEADLQVIDSLWRAYSNNKFGYSVQRKIWNNGKRNWNAFFKKVGWTRALDEYQDTYKKFPLEFMWDVADPTPEGHLPLTNALRGTQLLEKLLTHPAFADIDQQQKLQTDPDLLSGLFRKFH</sequence>
<keyword evidence="3" id="KW-1185">Reference proteome</keyword>
<reference evidence="2" key="1">
    <citation type="submission" date="2024-02" db="EMBL/GenBank/DDBJ databases">
        <authorList>
            <consortium name="ELIXIR-Norway"/>
            <consortium name="Elixir Norway"/>
        </authorList>
    </citation>
    <scope>NUCLEOTIDE SEQUENCE</scope>
</reference>